<dbReference type="PANTHER" id="PTHR46791:SF5">
    <property type="entry name" value="CLR5 DOMAIN-CONTAINING PROTEIN-RELATED"/>
    <property type="match status" value="1"/>
</dbReference>
<reference evidence="1" key="2">
    <citation type="journal article" date="2023" name="Science">
        <title>Genomic signatures of disease resistance in endangered staghorn corals.</title>
        <authorList>
            <person name="Vollmer S.V."/>
            <person name="Selwyn J.D."/>
            <person name="Despard B.A."/>
            <person name="Roesel C.L."/>
        </authorList>
    </citation>
    <scope>NUCLEOTIDE SEQUENCE</scope>
    <source>
        <strain evidence="1">K2</strain>
    </source>
</reference>
<name>A0AAD9PU39_ACRCE</name>
<organism evidence="1 2">
    <name type="scientific">Acropora cervicornis</name>
    <name type="common">Staghorn coral</name>
    <dbReference type="NCBI Taxonomy" id="6130"/>
    <lineage>
        <taxon>Eukaryota</taxon>
        <taxon>Metazoa</taxon>
        <taxon>Cnidaria</taxon>
        <taxon>Anthozoa</taxon>
        <taxon>Hexacorallia</taxon>
        <taxon>Scleractinia</taxon>
        <taxon>Astrocoeniina</taxon>
        <taxon>Acroporidae</taxon>
        <taxon>Acropora</taxon>
    </lineage>
</organism>
<comment type="caution">
    <text evidence="1">The sequence shown here is derived from an EMBL/GenBank/DDBJ whole genome shotgun (WGS) entry which is preliminary data.</text>
</comment>
<dbReference type="AlphaFoldDB" id="A0AAD9PU39"/>
<sequence>MAFSSPITPAFVQSLIQDTISRIDLFRVPDDITSVILRLEYLNEALVNSDQFTDRAVSTIGEVLSILRDVANNNQPNTRELEVRSLRRGRSPFDRKEEQLAFLVENGFKVPQISQLLGASIRTVERGLSAFGIKMSGKFSNIGDEELDQVVESIQQLHPGVGLRMLKGHLESRGLMVQRERIRQSHLRTDPTGVLQRWRQSIR</sequence>
<dbReference type="Proteomes" id="UP001249851">
    <property type="component" value="Unassembled WGS sequence"/>
</dbReference>
<reference evidence="1" key="1">
    <citation type="journal article" date="2023" name="G3 (Bethesda)">
        <title>Whole genome assembly and annotation of the endangered Caribbean coral Acropora cervicornis.</title>
        <authorList>
            <person name="Selwyn J.D."/>
            <person name="Vollmer S.V."/>
        </authorList>
    </citation>
    <scope>NUCLEOTIDE SEQUENCE</scope>
    <source>
        <strain evidence="1">K2</strain>
    </source>
</reference>
<proteinExistence type="predicted"/>
<evidence type="ECO:0000313" key="2">
    <source>
        <dbReference type="Proteomes" id="UP001249851"/>
    </source>
</evidence>
<keyword evidence="2" id="KW-1185">Reference proteome</keyword>
<dbReference type="EMBL" id="JARQWQ010000131">
    <property type="protein sequence ID" value="KAK2549131.1"/>
    <property type="molecule type" value="Genomic_DNA"/>
</dbReference>
<dbReference type="PANTHER" id="PTHR46791">
    <property type="entry name" value="EXPRESSED PROTEIN"/>
    <property type="match status" value="1"/>
</dbReference>
<protein>
    <submittedName>
        <fullName evidence="1">Uncharacterized protein</fullName>
    </submittedName>
</protein>
<evidence type="ECO:0000313" key="1">
    <source>
        <dbReference type="EMBL" id="KAK2549131.1"/>
    </source>
</evidence>
<accession>A0AAD9PU39</accession>
<gene>
    <name evidence="1" type="ORF">P5673_030505</name>
</gene>